<evidence type="ECO:0000256" key="3">
    <source>
        <dbReference type="ARBA" id="ARBA00022741"/>
    </source>
</evidence>
<dbReference type="InterPro" id="IPR003593">
    <property type="entry name" value="AAA+_ATPase"/>
</dbReference>
<dbReference type="Gene3D" id="3.40.50.300">
    <property type="entry name" value="P-loop containing nucleotide triphosphate hydrolases"/>
    <property type="match status" value="1"/>
</dbReference>
<dbReference type="GO" id="GO:0016887">
    <property type="term" value="F:ATP hydrolysis activity"/>
    <property type="evidence" value="ECO:0007669"/>
    <property type="project" value="InterPro"/>
</dbReference>
<evidence type="ECO:0000313" key="8">
    <source>
        <dbReference type="Proteomes" id="UP000283738"/>
    </source>
</evidence>
<feature type="region of interest" description="Disordered" evidence="5">
    <location>
        <begin position="255"/>
        <end position="292"/>
    </location>
</feature>
<dbReference type="Pfam" id="PF14524">
    <property type="entry name" value="Wzt_C"/>
    <property type="match status" value="1"/>
</dbReference>
<dbReference type="InterPro" id="IPR017871">
    <property type="entry name" value="ABC_transporter-like_CS"/>
</dbReference>
<dbReference type="PANTHER" id="PTHR46743:SF2">
    <property type="entry name" value="TEICHOIC ACIDS EXPORT ATP-BINDING PROTEIN TAGH"/>
    <property type="match status" value="1"/>
</dbReference>
<comment type="caution">
    <text evidence="7">The sequence shown here is derived from an EMBL/GenBank/DDBJ whole genome shotgun (WGS) entry which is preliminary data.</text>
</comment>
<accession>A0A3R5ZZE0</accession>
<comment type="similarity">
    <text evidence="1">Belongs to the ABC transporter superfamily.</text>
</comment>
<evidence type="ECO:0000256" key="1">
    <source>
        <dbReference type="ARBA" id="ARBA00005417"/>
    </source>
</evidence>
<dbReference type="SUPFAM" id="SSF52540">
    <property type="entry name" value="P-loop containing nucleoside triphosphate hydrolases"/>
    <property type="match status" value="1"/>
</dbReference>
<dbReference type="CDD" id="cd03220">
    <property type="entry name" value="ABC_KpsT_Wzt"/>
    <property type="match status" value="1"/>
</dbReference>
<dbReference type="InterPro" id="IPR029439">
    <property type="entry name" value="Wzt_C"/>
</dbReference>
<dbReference type="CDD" id="cd10147">
    <property type="entry name" value="Wzt_C-like"/>
    <property type="match status" value="1"/>
</dbReference>
<protein>
    <submittedName>
        <fullName evidence="7">ABC transporter ATP-binding protein</fullName>
    </submittedName>
</protein>
<dbReference type="PROSITE" id="PS50893">
    <property type="entry name" value="ABC_TRANSPORTER_2"/>
    <property type="match status" value="1"/>
</dbReference>
<dbReference type="PROSITE" id="PS00211">
    <property type="entry name" value="ABC_TRANSPORTER_1"/>
    <property type="match status" value="1"/>
</dbReference>
<dbReference type="EMBL" id="QRTF01000047">
    <property type="protein sequence ID" value="RGQ45329.1"/>
    <property type="molecule type" value="Genomic_DNA"/>
</dbReference>
<feature type="compositionally biased region" description="Basic and acidic residues" evidence="5">
    <location>
        <begin position="260"/>
        <end position="270"/>
    </location>
</feature>
<gene>
    <name evidence="7" type="ORF">DWY96_15515</name>
</gene>
<dbReference type="GO" id="GO:0016020">
    <property type="term" value="C:membrane"/>
    <property type="evidence" value="ECO:0007669"/>
    <property type="project" value="InterPro"/>
</dbReference>
<dbReference type="Proteomes" id="UP000283738">
    <property type="component" value="Unassembled WGS sequence"/>
</dbReference>
<dbReference type="GO" id="GO:0005524">
    <property type="term" value="F:ATP binding"/>
    <property type="evidence" value="ECO:0007669"/>
    <property type="project" value="UniProtKB-KW"/>
</dbReference>
<dbReference type="GO" id="GO:0140359">
    <property type="term" value="F:ABC-type transporter activity"/>
    <property type="evidence" value="ECO:0007669"/>
    <property type="project" value="InterPro"/>
</dbReference>
<evidence type="ECO:0000256" key="4">
    <source>
        <dbReference type="ARBA" id="ARBA00022840"/>
    </source>
</evidence>
<evidence type="ECO:0000256" key="5">
    <source>
        <dbReference type="SAM" id="MobiDB-lite"/>
    </source>
</evidence>
<dbReference type="InterPro" id="IPR003439">
    <property type="entry name" value="ABC_transporter-like_ATP-bd"/>
</dbReference>
<dbReference type="Pfam" id="PF00005">
    <property type="entry name" value="ABC_tran"/>
    <property type="match status" value="1"/>
</dbReference>
<keyword evidence="4 7" id="KW-0067">ATP-binding</keyword>
<dbReference type="InterPro" id="IPR050683">
    <property type="entry name" value="Bact_Polysacc_Export_ATP-bd"/>
</dbReference>
<sequence length="449" mass="50222">MQEKVIEIKDITKTYKLYNKPSDRLRENFSLTHKSYHRDHNALQGINLDVYKGECVGIIGTNGSGKSTLLKIVTGVVAPTSGTLEINGKISALLELGAGFNQEYTGIENIYLNGTMVGFTKEEMDEKLQSIIDFAEIGDFINQPVKTYSSGMFARLAFAVAINVEPDILIVDEALSVGDIFFQSKCYQKFLDFKKAGKTILFVSHDLSSIIKYCDRSLLIHQGKQIAVGKSSEIVDIYKKILVNQFDEKDVEKLSANADSGDKNQTKEEFQQTMNADNQTSENNSEEPDKMSGVWKEKMVNNPKAVTYGNGVAEIIDYAVIDEHGNLNPSIYKETYFSIRMKVQFFKDVENPIFAYTLKDIKGTEITGTNTMLEKQTLERVKAGDIVTVDFNQKMCLQGANYLLALGCTGYEAGEFTVYSRLYDICNIEVVSDCNTIGYVDMDAKVSYL</sequence>
<evidence type="ECO:0000259" key="6">
    <source>
        <dbReference type="PROSITE" id="PS50893"/>
    </source>
</evidence>
<keyword evidence="2" id="KW-0813">Transport</keyword>
<name>A0A3R5ZZE0_9FIRM</name>
<reference evidence="7 8" key="1">
    <citation type="submission" date="2018-08" db="EMBL/GenBank/DDBJ databases">
        <title>A genome reference for cultivated species of the human gut microbiota.</title>
        <authorList>
            <person name="Zou Y."/>
            <person name="Xue W."/>
            <person name="Luo G."/>
        </authorList>
    </citation>
    <scope>NUCLEOTIDE SEQUENCE [LARGE SCALE GENOMIC DNA]</scope>
    <source>
        <strain evidence="7 8">AF28-15</strain>
    </source>
</reference>
<evidence type="ECO:0000313" key="7">
    <source>
        <dbReference type="EMBL" id="RGQ45329.1"/>
    </source>
</evidence>
<dbReference type="InterPro" id="IPR015860">
    <property type="entry name" value="ABC_transpr_TagH-like"/>
</dbReference>
<proteinExistence type="inferred from homology"/>
<feature type="compositionally biased region" description="Polar residues" evidence="5">
    <location>
        <begin position="271"/>
        <end position="283"/>
    </location>
</feature>
<organism evidence="7 8">
    <name type="scientific">Roseburia inulinivorans</name>
    <dbReference type="NCBI Taxonomy" id="360807"/>
    <lineage>
        <taxon>Bacteria</taxon>
        <taxon>Bacillati</taxon>
        <taxon>Bacillota</taxon>
        <taxon>Clostridia</taxon>
        <taxon>Lachnospirales</taxon>
        <taxon>Lachnospiraceae</taxon>
        <taxon>Roseburia</taxon>
    </lineage>
</organism>
<keyword evidence="3" id="KW-0547">Nucleotide-binding</keyword>
<dbReference type="PANTHER" id="PTHR46743">
    <property type="entry name" value="TEICHOIC ACIDS EXPORT ATP-BINDING PROTEIN TAGH"/>
    <property type="match status" value="1"/>
</dbReference>
<feature type="domain" description="ABC transporter" evidence="6">
    <location>
        <begin position="6"/>
        <end position="247"/>
    </location>
</feature>
<dbReference type="AlphaFoldDB" id="A0A3R5ZZE0"/>
<dbReference type="RefSeq" id="WP_118111984.1">
    <property type="nucleotide sequence ID" value="NZ_QRTF01000047.1"/>
</dbReference>
<evidence type="ECO:0000256" key="2">
    <source>
        <dbReference type="ARBA" id="ARBA00022448"/>
    </source>
</evidence>
<dbReference type="InterPro" id="IPR027417">
    <property type="entry name" value="P-loop_NTPase"/>
</dbReference>
<dbReference type="SMART" id="SM00382">
    <property type="entry name" value="AAA"/>
    <property type="match status" value="1"/>
</dbReference>
<dbReference type="Gene3D" id="2.70.50.60">
    <property type="entry name" value="abc- transporter (atp binding component) like domain"/>
    <property type="match status" value="1"/>
</dbReference>